<dbReference type="GO" id="GO:0034993">
    <property type="term" value="C:meiotic nuclear membrane microtubule tethering complex"/>
    <property type="evidence" value="ECO:0007669"/>
    <property type="project" value="InterPro"/>
</dbReference>
<proteinExistence type="predicted"/>
<sequence length="163" mass="18429">SQDTVASSLPWMGRLPSCFPPSDVPLCFPRLERKWLLWHDFMTEHAHLDAWLRLAEQAVGSPGPAHVAYGTAKEDVRKFERLRCEAGPRLVQLDGLTRRNRTLTRLFRGAMQARLLAAARQCGQRWDDVSAKLESITGRLKVRVLIIITPNIKVHTLSSFSST</sequence>
<dbReference type="InterPro" id="IPR030268">
    <property type="entry name" value="SYNE4"/>
</dbReference>
<dbReference type="SUPFAM" id="SSF46966">
    <property type="entry name" value="Spectrin repeat"/>
    <property type="match status" value="1"/>
</dbReference>
<dbReference type="GeneTree" id="ENSGT00940000174800"/>
<reference evidence="1" key="2">
    <citation type="submission" date="2025-09" db="UniProtKB">
        <authorList>
            <consortium name="Ensembl"/>
        </authorList>
    </citation>
    <scope>IDENTIFICATION</scope>
</reference>
<evidence type="ECO:0000313" key="2">
    <source>
        <dbReference type="Proteomes" id="UP000694568"/>
    </source>
</evidence>
<dbReference type="AlphaFoldDB" id="A0A8C9XLJ6"/>
<dbReference type="Proteomes" id="UP000694568">
    <property type="component" value="Unplaced"/>
</dbReference>
<evidence type="ECO:0000313" key="1">
    <source>
        <dbReference type="Ensembl" id="ENSSLUP00000011707.1"/>
    </source>
</evidence>
<accession>A0A8C9XLJ6</accession>
<name>A0A8C9XLJ6_SANLU</name>
<dbReference type="Ensembl" id="ENSSLUT00000012110.1">
    <property type="protein sequence ID" value="ENSSLUP00000011707.1"/>
    <property type="gene ID" value="ENSSLUG00000005579.1"/>
</dbReference>
<keyword evidence="2" id="KW-1185">Reference proteome</keyword>
<dbReference type="PANTHER" id="PTHR21640">
    <property type="match status" value="1"/>
</dbReference>
<reference evidence="1" key="1">
    <citation type="submission" date="2025-08" db="UniProtKB">
        <authorList>
            <consortium name="Ensembl"/>
        </authorList>
    </citation>
    <scope>IDENTIFICATION</scope>
</reference>
<dbReference type="PANTHER" id="PTHR21640:SF1">
    <property type="entry name" value="NESPRIN-4"/>
    <property type="match status" value="1"/>
</dbReference>
<organism evidence="1 2">
    <name type="scientific">Sander lucioperca</name>
    <name type="common">Pike-perch</name>
    <name type="synonym">Perca lucioperca</name>
    <dbReference type="NCBI Taxonomy" id="283035"/>
    <lineage>
        <taxon>Eukaryota</taxon>
        <taxon>Metazoa</taxon>
        <taxon>Chordata</taxon>
        <taxon>Craniata</taxon>
        <taxon>Vertebrata</taxon>
        <taxon>Euteleostomi</taxon>
        <taxon>Actinopterygii</taxon>
        <taxon>Neopterygii</taxon>
        <taxon>Teleostei</taxon>
        <taxon>Neoteleostei</taxon>
        <taxon>Acanthomorphata</taxon>
        <taxon>Eupercaria</taxon>
        <taxon>Perciformes</taxon>
        <taxon>Percoidei</taxon>
        <taxon>Percidae</taxon>
        <taxon>Luciopercinae</taxon>
        <taxon>Sander</taxon>
    </lineage>
</organism>
<protein>
    <submittedName>
        <fullName evidence="1">Uncharacterized protein</fullName>
    </submittedName>
</protein>